<evidence type="ECO:0000313" key="1">
    <source>
        <dbReference type="EMBL" id="NWB87201.1"/>
    </source>
</evidence>
<organism evidence="1 2">
    <name type="scientific">Pseudomonas gingeri</name>
    <dbReference type="NCBI Taxonomy" id="117681"/>
    <lineage>
        <taxon>Bacteria</taxon>
        <taxon>Pseudomonadati</taxon>
        <taxon>Pseudomonadota</taxon>
        <taxon>Gammaproteobacteria</taxon>
        <taxon>Pseudomonadales</taxon>
        <taxon>Pseudomonadaceae</taxon>
        <taxon>Pseudomonas</taxon>
    </lineage>
</organism>
<dbReference type="EMBL" id="JACAQA010000017">
    <property type="protein sequence ID" value="NWB87201.1"/>
    <property type="molecule type" value="Genomic_DNA"/>
</dbReference>
<dbReference type="RefSeq" id="WP_177102165.1">
    <property type="nucleotide sequence ID" value="NZ_JACAQA010000017.1"/>
</dbReference>
<gene>
    <name evidence="1" type="ORF">HX830_20200</name>
</gene>
<name>A0A7Y7WTV5_9PSED</name>
<comment type="caution">
    <text evidence="1">The sequence shown here is derived from an EMBL/GenBank/DDBJ whole genome shotgun (WGS) entry which is preliminary data.</text>
</comment>
<dbReference type="AlphaFoldDB" id="A0A7Y7WTV5"/>
<sequence length="48" mass="5750">MPAWERRNLDRWGIENRGLLEWVFENRGGRWIRRGSGKQKSPHKAGFL</sequence>
<proteinExistence type="predicted"/>
<accession>A0A7Y7WTV5</accession>
<reference evidence="1 2" key="1">
    <citation type="submission" date="2020-04" db="EMBL/GenBank/DDBJ databases">
        <title>Molecular characterization of pseudomonads from Agaricus bisporus reveal novel blotch 2 pathogens in Western Europe.</title>
        <authorList>
            <person name="Taparia T."/>
            <person name="Krijger M."/>
            <person name="Haynes E."/>
            <person name="Elpinstone J.G."/>
            <person name="Noble R."/>
            <person name="Van Der Wolf J."/>
        </authorList>
    </citation>
    <scope>NUCLEOTIDE SEQUENCE [LARGE SCALE GENOMIC DNA]</scope>
    <source>
        <strain evidence="1 2">G9001</strain>
    </source>
</reference>
<protein>
    <submittedName>
        <fullName evidence="1">Uncharacterized protein</fullName>
    </submittedName>
</protein>
<dbReference type="Proteomes" id="UP000522864">
    <property type="component" value="Unassembled WGS sequence"/>
</dbReference>
<evidence type="ECO:0000313" key="2">
    <source>
        <dbReference type="Proteomes" id="UP000522864"/>
    </source>
</evidence>